<name>A0A2G5VTA3_9PELO</name>
<sequence length="168" mass="19174">MSPILGTFLVLACVFNGVDPQALSLKQFVSIRTVFLFYGPLLCNTVENGSVYASWVELWEKDGFFGSRIGDDHLEQGWGLNDTIFPHEFVVIAQDDGDGWDPEKVYEPYIRVNHNCTSDRSTIIQDFPITLEKGRFDIKTAQYVKGMSLDLTQKARHRRFERKSGFLS</sequence>
<keyword evidence="3" id="KW-1185">Reference proteome</keyword>
<evidence type="ECO:0000256" key="1">
    <source>
        <dbReference type="SAM" id="SignalP"/>
    </source>
</evidence>
<gene>
    <name evidence="2" type="primary">Cnig_chr_I.g467</name>
    <name evidence="2" type="ORF">B9Z55_000467</name>
</gene>
<dbReference type="EMBL" id="PDUG01000001">
    <property type="protein sequence ID" value="PIC55012.1"/>
    <property type="molecule type" value="Genomic_DNA"/>
</dbReference>
<organism evidence="2 3">
    <name type="scientific">Caenorhabditis nigoni</name>
    <dbReference type="NCBI Taxonomy" id="1611254"/>
    <lineage>
        <taxon>Eukaryota</taxon>
        <taxon>Metazoa</taxon>
        <taxon>Ecdysozoa</taxon>
        <taxon>Nematoda</taxon>
        <taxon>Chromadorea</taxon>
        <taxon>Rhabditida</taxon>
        <taxon>Rhabditina</taxon>
        <taxon>Rhabditomorpha</taxon>
        <taxon>Rhabditoidea</taxon>
        <taxon>Rhabditidae</taxon>
        <taxon>Peloderinae</taxon>
        <taxon>Caenorhabditis</taxon>
    </lineage>
</organism>
<comment type="caution">
    <text evidence="2">The sequence shown here is derived from an EMBL/GenBank/DDBJ whole genome shotgun (WGS) entry which is preliminary data.</text>
</comment>
<keyword evidence="1" id="KW-0732">Signal</keyword>
<dbReference type="Proteomes" id="UP000230233">
    <property type="component" value="Chromosome I"/>
</dbReference>
<protein>
    <recommendedName>
        <fullName evidence="4">DOMON domain-containing protein</fullName>
    </recommendedName>
</protein>
<evidence type="ECO:0000313" key="2">
    <source>
        <dbReference type="EMBL" id="PIC55012.1"/>
    </source>
</evidence>
<proteinExistence type="predicted"/>
<evidence type="ECO:0008006" key="4">
    <source>
        <dbReference type="Google" id="ProtNLM"/>
    </source>
</evidence>
<feature type="signal peptide" evidence="1">
    <location>
        <begin position="1"/>
        <end position="20"/>
    </location>
</feature>
<evidence type="ECO:0000313" key="3">
    <source>
        <dbReference type="Proteomes" id="UP000230233"/>
    </source>
</evidence>
<accession>A0A2G5VTA3</accession>
<feature type="chain" id="PRO_5013828572" description="DOMON domain-containing protein" evidence="1">
    <location>
        <begin position="21"/>
        <end position="168"/>
    </location>
</feature>
<dbReference type="AlphaFoldDB" id="A0A2G5VTA3"/>
<reference evidence="3" key="1">
    <citation type="submission" date="2017-10" db="EMBL/GenBank/DDBJ databases">
        <title>Rapid genome shrinkage in a self-fertile nematode reveals novel sperm competition proteins.</title>
        <authorList>
            <person name="Yin D."/>
            <person name="Schwarz E.M."/>
            <person name="Thomas C.G."/>
            <person name="Felde R.L."/>
            <person name="Korf I.F."/>
            <person name="Cutter A.D."/>
            <person name="Schartner C.M."/>
            <person name="Ralston E.J."/>
            <person name="Meyer B.J."/>
            <person name="Haag E.S."/>
        </authorList>
    </citation>
    <scope>NUCLEOTIDE SEQUENCE [LARGE SCALE GENOMIC DNA]</scope>
    <source>
        <strain evidence="3">JU1422</strain>
    </source>
</reference>